<gene>
    <name evidence="2" type="ORF">EV356DRAFT_465840</name>
</gene>
<feature type="compositionally biased region" description="Polar residues" evidence="1">
    <location>
        <begin position="116"/>
        <end position="135"/>
    </location>
</feature>
<feature type="non-terminal residue" evidence="2">
    <location>
        <position position="471"/>
    </location>
</feature>
<evidence type="ECO:0000256" key="1">
    <source>
        <dbReference type="SAM" id="MobiDB-lite"/>
    </source>
</evidence>
<dbReference type="AlphaFoldDB" id="A0A6A6HBY6"/>
<dbReference type="EMBL" id="ML991794">
    <property type="protein sequence ID" value="KAF2235020.1"/>
    <property type="molecule type" value="Genomic_DNA"/>
</dbReference>
<proteinExistence type="predicted"/>
<name>A0A6A6HBY6_VIRVR</name>
<organism evidence="2 3">
    <name type="scientific">Viridothelium virens</name>
    <name type="common">Speckled blister lichen</name>
    <name type="synonym">Trypethelium virens</name>
    <dbReference type="NCBI Taxonomy" id="1048519"/>
    <lineage>
        <taxon>Eukaryota</taxon>
        <taxon>Fungi</taxon>
        <taxon>Dikarya</taxon>
        <taxon>Ascomycota</taxon>
        <taxon>Pezizomycotina</taxon>
        <taxon>Dothideomycetes</taxon>
        <taxon>Dothideomycetes incertae sedis</taxon>
        <taxon>Trypetheliales</taxon>
        <taxon>Trypetheliaceae</taxon>
        <taxon>Viridothelium</taxon>
    </lineage>
</organism>
<accession>A0A6A6HBY6</accession>
<sequence>MMRSWQSCLAIGKGRPLASKGSQHLPASLYQFHETKLLDAEEGTSPEGVPYNSENFSKSNVAGTNLNPPRATSRRERSAAVSKGFQSLNENRSSNQQPNPSNLVRRFPFDSERTSKTNSPRTIESTLPPTTSRYPQGSRPAYTQRSPSEPNEPRPQPPRPTRDPQGGRPAYIQRNASEPKEPRPQPPRLITRVPQGLQRSPPSPGRHSQPPRHPQTPRHAGGKGRPQGRPQRRPRRNKSDSDFDAADFDTATASDIPSVAQARHYLALGSVEAGRPVPFAPRTPRLRELLGMPMGLYAAASGAVRAVEEELRAKAEVRQVAVGGVTGVAGRLLERKEVLVGDEEEKGLVLARATTLASERARTLKGLLVERATDEAGVLEGETPKVGVQKVGWREVGEKERIELVRKAVEGGLNKDIVAEAQDGAMKTVARYLSRNGTYSAGNEEALMKKVKELLPVATKQGGQGVRQATR</sequence>
<evidence type="ECO:0000313" key="3">
    <source>
        <dbReference type="Proteomes" id="UP000800092"/>
    </source>
</evidence>
<feature type="compositionally biased region" description="Polar residues" evidence="1">
    <location>
        <begin position="52"/>
        <end position="67"/>
    </location>
</feature>
<dbReference type="OrthoDB" id="10627857at2759"/>
<evidence type="ECO:0000313" key="2">
    <source>
        <dbReference type="EMBL" id="KAF2235020.1"/>
    </source>
</evidence>
<feature type="region of interest" description="Disordered" evidence="1">
    <location>
        <begin position="38"/>
        <end position="249"/>
    </location>
</feature>
<keyword evidence="3" id="KW-1185">Reference proteome</keyword>
<feature type="compositionally biased region" description="Low complexity" evidence="1">
    <location>
        <begin position="93"/>
        <end position="102"/>
    </location>
</feature>
<reference evidence="2" key="1">
    <citation type="journal article" date="2020" name="Stud. Mycol.">
        <title>101 Dothideomycetes genomes: a test case for predicting lifestyles and emergence of pathogens.</title>
        <authorList>
            <person name="Haridas S."/>
            <person name="Albert R."/>
            <person name="Binder M."/>
            <person name="Bloem J."/>
            <person name="Labutti K."/>
            <person name="Salamov A."/>
            <person name="Andreopoulos B."/>
            <person name="Baker S."/>
            <person name="Barry K."/>
            <person name="Bills G."/>
            <person name="Bluhm B."/>
            <person name="Cannon C."/>
            <person name="Castanera R."/>
            <person name="Culley D."/>
            <person name="Daum C."/>
            <person name="Ezra D."/>
            <person name="Gonzalez J."/>
            <person name="Henrissat B."/>
            <person name="Kuo A."/>
            <person name="Liang C."/>
            <person name="Lipzen A."/>
            <person name="Lutzoni F."/>
            <person name="Magnuson J."/>
            <person name="Mondo S."/>
            <person name="Nolan M."/>
            <person name="Ohm R."/>
            <person name="Pangilinan J."/>
            <person name="Park H.-J."/>
            <person name="Ramirez L."/>
            <person name="Alfaro M."/>
            <person name="Sun H."/>
            <person name="Tritt A."/>
            <person name="Yoshinaga Y."/>
            <person name="Zwiers L.-H."/>
            <person name="Turgeon B."/>
            <person name="Goodwin S."/>
            <person name="Spatafora J."/>
            <person name="Crous P."/>
            <person name="Grigoriev I."/>
        </authorList>
    </citation>
    <scope>NUCLEOTIDE SEQUENCE</scope>
    <source>
        <strain evidence="2">Tuck. ex Michener</strain>
    </source>
</reference>
<protein>
    <submittedName>
        <fullName evidence="2">Uncharacterized protein</fullName>
    </submittedName>
</protein>
<dbReference type="Proteomes" id="UP000800092">
    <property type="component" value="Unassembled WGS sequence"/>
</dbReference>